<dbReference type="InterPro" id="IPR050640">
    <property type="entry name" value="Bact_2-comp_sensor_kinase"/>
</dbReference>
<keyword evidence="8" id="KW-0418">Kinase</keyword>
<proteinExistence type="predicted"/>
<dbReference type="PANTHER" id="PTHR34220">
    <property type="entry name" value="SENSOR HISTIDINE KINASE YPDA"/>
    <property type="match status" value="1"/>
</dbReference>
<keyword evidence="6" id="KW-0812">Transmembrane</keyword>
<protein>
    <submittedName>
        <fullName evidence="8">Histidine kinase</fullName>
    </submittedName>
</protein>
<feature type="domain" description="HAMP" evidence="7">
    <location>
        <begin position="304"/>
        <end position="356"/>
    </location>
</feature>
<evidence type="ECO:0000256" key="5">
    <source>
        <dbReference type="ARBA" id="ARBA00023136"/>
    </source>
</evidence>
<dbReference type="RefSeq" id="WP_190857213.1">
    <property type="nucleotide sequence ID" value="NZ_JACXIY010000001.1"/>
</dbReference>
<dbReference type="Gene3D" id="3.30.565.10">
    <property type="entry name" value="Histidine kinase-like ATPase, C-terminal domain"/>
    <property type="match status" value="1"/>
</dbReference>
<evidence type="ECO:0000256" key="6">
    <source>
        <dbReference type="SAM" id="Phobius"/>
    </source>
</evidence>
<sequence>MRSKWNSMIVKVMISFFLVIMPLYGLSVYYTFNSSDQMRESIERTNESVLSFHFSSLQFELNRMKNLVGQFSQDEELSDFSTLLPIMNKYDISQRLNHILIKLEQMKSSSPYIKDVFYYLPALGKVVSVTNQIYDDPDEEWIGLIENRGELKGAVSEYNGNLFLLAVSPFMLGASSEPNFILAIQISVEELNRQLESLQEENMSGAFIVFGSGNHVIISDRDMLDHWSALKEQEKEGVPGQLVRTITDKEHYYSMQDSYFQFEFVSYVSNDVLYQSIRRYSGWMWVLSIASCLIVIVFSVWIYRLIHMPLVKLIRGFKTLERGNTTQEISHRRGDEFGYLYGQFNKTINRLHTLIEDNYVHRIRTQDAELKHLQSQIKPHFLYNSLFTIKQMAVMEDTEGIEEFSDYLGQYFRFVTKDSASEVTLKQEIEHSVIYLRIQQTRFSNRIKVELEPLPEAFEAIPVPRILFQPILENVFEHGLRHTAYKGLLRMTHRTEGSVLMIDVEDNGQMLTDEKLSELKSRLDVPSSLWEDRETTGLFNVHQRLRIHFGDEYGLRLDRSLLGGLKAAVHIPITRKG</sequence>
<dbReference type="GO" id="GO:0005886">
    <property type="term" value="C:plasma membrane"/>
    <property type="evidence" value="ECO:0007669"/>
    <property type="project" value="UniProtKB-SubCell"/>
</dbReference>
<dbReference type="Pfam" id="PF06580">
    <property type="entry name" value="His_kinase"/>
    <property type="match status" value="1"/>
</dbReference>
<dbReference type="GO" id="GO:0000155">
    <property type="term" value="F:phosphorelay sensor kinase activity"/>
    <property type="evidence" value="ECO:0007669"/>
    <property type="project" value="InterPro"/>
</dbReference>
<evidence type="ECO:0000256" key="3">
    <source>
        <dbReference type="ARBA" id="ARBA00022553"/>
    </source>
</evidence>
<dbReference type="SUPFAM" id="SSF55874">
    <property type="entry name" value="ATPase domain of HSP90 chaperone/DNA topoisomerase II/histidine kinase"/>
    <property type="match status" value="1"/>
</dbReference>
<dbReference type="Proteomes" id="UP000632125">
    <property type="component" value="Unassembled WGS sequence"/>
</dbReference>
<feature type="transmembrane region" description="Helical" evidence="6">
    <location>
        <begin position="283"/>
        <end position="306"/>
    </location>
</feature>
<evidence type="ECO:0000256" key="4">
    <source>
        <dbReference type="ARBA" id="ARBA00022679"/>
    </source>
</evidence>
<evidence type="ECO:0000259" key="7">
    <source>
        <dbReference type="PROSITE" id="PS50885"/>
    </source>
</evidence>
<organism evidence="8 9">
    <name type="scientific">Paenibacillus arenilitoris</name>
    <dbReference type="NCBI Taxonomy" id="2772299"/>
    <lineage>
        <taxon>Bacteria</taxon>
        <taxon>Bacillati</taxon>
        <taxon>Bacillota</taxon>
        <taxon>Bacilli</taxon>
        <taxon>Bacillales</taxon>
        <taxon>Paenibacillaceae</taxon>
        <taxon>Paenibacillus</taxon>
    </lineage>
</organism>
<accession>A0A927CF95</accession>
<dbReference type="SMART" id="SM00304">
    <property type="entry name" value="HAMP"/>
    <property type="match status" value="1"/>
</dbReference>
<gene>
    <name evidence="8" type="ORF">IDH41_00305</name>
</gene>
<keyword evidence="3" id="KW-0597">Phosphoprotein</keyword>
<keyword evidence="9" id="KW-1185">Reference proteome</keyword>
<keyword evidence="5 6" id="KW-0472">Membrane</keyword>
<dbReference type="Gene3D" id="6.10.340.10">
    <property type="match status" value="1"/>
</dbReference>
<keyword evidence="2" id="KW-1003">Cell membrane</keyword>
<comment type="subcellular location">
    <subcellularLocation>
        <location evidence="1">Cell membrane</location>
        <topology evidence="1">Multi-pass membrane protein</topology>
    </subcellularLocation>
</comment>
<keyword evidence="6" id="KW-1133">Transmembrane helix</keyword>
<keyword evidence="4" id="KW-0808">Transferase</keyword>
<dbReference type="SUPFAM" id="SSF158472">
    <property type="entry name" value="HAMP domain-like"/>
    <property type="match status" value="1"/>
</dbReference>
<evidence type="ECO:0000256" key="1">
    <source>
        <dbReference type="ARBA" id="ARBA00004651"/>
    </source>
</evidence>
<dbReference type="InterPro" id="IPR003660">
    <property type="entry name" value="HAMP_dom"/>
</dbReference>
<dbReference type="AlphaFoldDB" id="A0A927CF95"/>
<name>A0A927CF95_9BACL</name>
<reference evidence="8" key="1">
    <citation type="submission" date="2020-09" db="EMBL/GenBank/DDBJ databases">
        <title>A novel bacterium of genus Paenibacillus, isolated from South China Sea.</title>
        <authorList>
            <person name="Huang H."/>
            <person name="Mo K."/>
            <person name="Hu Y."/>
        </authorList>
    </citation>
    <scope>NUCLEOTIDE SEQUENCE</scope>
    <source>
        <strain evidence="8">IB182493</strain>
    </source>
</reference>
<dbReference type="InterPro" id="IPR010559">
    <property type="entry name" value="Sig_transdc_His_kin_internal"/>
</dbReference>
<dbReference type="PANTHER" id="PTHR34220:SF7">
    <property type="entry name" value="SENSOR HISTIDINE KINASE YPDA"/>
    <property type="match status" value="1"/>
</dbReference>
<evidence type="ECO:0000313" key="8">
    <source>
        <dbReference type="EMBL" id="MBD2866999.1"/>
    </source>
</evidence>
<evidence type="ECO:0000256" key="2">
    <source>
        <dbReference type="ARBA" id="ARBA00022475"/>
    </source>
</evidence>
<comment type="caution">
    <text evidence="8">The sequence shown here is derived from an EMBL/GenBank/DDBJ whole genome shotgun (WGS) entry which is preliminary data.</text>
</comment>
<dbReference type="CDD" id="cd06225">
    <property type="entry name" value="HAMP"/>
    <property type="match status" value="1"/>
</dbReference>
<feature type="transmembrane region" description="Helical" evidence="6">
    <location>
        <begin position="12"/>
        <end position="32"/>
    </location>
</feature>
<dbReference type="EMBL" id="JACXIY010000001">
    <property type="protein sequence ID" value="MBD2866999.1"/>
    <property type="molecule type" value="Genomic_DNA"/>
</dbReference>
<dbReference type="InterPro" id="IPR036890">
    <property type="entry name" value="HATPase_C_sf"/>
</dbReference>
<evidence type="ECO:0000313" key="9">
    <source>
        <dbReference type="Proteomes" id="UP000632125"/>
    </source>
</evidence>
<dbReference type="PROSITE" id="PS50885">
    <property type="entry name" value="HAMP"/>
    <property type="match status" value="1"/>
</dbReference>